<evidence type="ECO:0000256" key="3">
    <source>
        <dbReference type="ARBA" id="ARBA00010323"/>
    </source>
</evidence>
<evidence type="ECO:0000256" key="5">
    <source>
        <dbReference type="ARBA" id="ARBA00022679"/>
    </source>
</evidence>
<dbReference type="PANTHER" id="PTHR13285">
    <property type="entry name" value="ACYLTRANSFERASE"/>
    <property type="match status" value="1"/>
</dbReference>
<dbReference type="PIRSF" id="PIRSF500217">
    <property type="entry name" value="AlgI"/>
    <property type="match status" value="1"/>
</dbReference>
<evidence type="ECO:0000256" key="2">
    <source>
        <dbReference type="ARBA" id="ARBA00005182"/>
    </source>
</evidence>
<sequence>MNFFSFEFLGAFVILLFVYWLLQKAPRLQNGLLILVSYLFIFSFSANFVYVLFIYTLFIYFLANILSRYLSHKIIFTLLTLGILSCFTAFKYYSFFQEAIQQALGSIGLNVELPVLELLLPLGLSFYVFHSVSYVVSVCKKELSPASLPDVILYLCFFPSLVAGPINRAKDFLPQIQASSRIILEPLKALLLIALAVGKLFLLSATLTENFVNPVFEDPAGYHAGQVLVAIYAYAWNIYFNFSGYTDLVTGIALLLGFRVPQNFNAPYLAENLQVFWRRWHISLSTFIRDYVYIPLGGNKKGAIRKNLNLFAAMVISGLWHGVGINFILWGAIHGLGLIFHNIKRFLFSSSGKRHEISANNPVLLFLSRVMTFHFVCLAWVFFRSPTLNDALTVLGQLFSGDILASLLSSSALLATFWGLFIAYPLLAKIRNSMERNFRHISWLYYPVPLALVLTLVFILSPSGMPGFIYANF</sequence>
<evidence type="ECO:0000256" key="1">
    <source>
        <dbReference type="ARBA" id="ARBA00004651"/>
    </source>
</evidence>
<feature type="transmembrane region" description="Helical" evidence="12">
    <location>
        <begin position="363"/>
        <end position="383"/>
    </location>
</feature>
<dbReference type="InterPro" id="IPR051085">
    <property type="entry name" value="MB_O-acyltransferase"/>
</dbReference>
<evidence type="ECO:0000256" key="12">
    <source>
        <dbReference type="SAM" id="Phobius"/>
    </source>
</evidence>
<dbReference type="InterPro" id="IPR024194">
    <property type="entry name" value="Ac/AlaTfrase_AlgI/DltB"/>
</dbReference>
<dbReference type="AlphaFoldDB" id="A0A2D0KSP1"/>
<comment type="subcellular location">
    <subcellularLocation>
        <location evidence="11">Cell inner membrane</location>
    </subcellularLocation>
    <subcellularLocation>
        <location evidence="1">Cell membrane</location>
        <topology evidence="1">Multi-pass membrane protein</topology>
    </subcellularLocation>
</comment>
<protein>
    <recommendedName>
        <fullName evidence="11">Probable alginate O-acetylase</fullName>
        <ecNumber evidence="11">2.3.1.-</ecNumber>
    </recommendedName>
</protein>
<keyword evidence="9 11" id="KW-0472">Membrane</keyword>
<organism evidence="13 14">
    <name type="scientific">Xenorhabdus stockiae</name>
    <dbReference type="NCBI Taxonomy" id="351614"/>
    <lineage>
        <taxon>Bacteria</taxon>
        <taxon>Pseudomonadati</taxon>
        <taxon>Pseudomonadota</taxon>
        <taxon>Gammaproteobacteria</taxon>
        <taxon>Enterobacterales</taxon>
        <taxon>Morganellaceae</taxon>
        <taxon>Xenorhabdus</taxon>
    </lineage>
</organism>
<comment type="similarity">
    <text evidence="3 11">Belongs to the membrane-bound acyltransferase family.</text>
</comment>
<dbReference type="PIRSF" id="PIRSF016636">
    <property type="entry name" value="AlgI_DltB"/>
    <property type="match status" value="1"/>
</dbReference>
<feature type="transmembrane region" description="Helical" evidence="12">
    <location>
        <begin position="151"/>
        <end position="169"/>
    </location>
</feature>
<comment type="caution">
    <text evidence="13">The sequence shown here is derived from an EMBL/GenBank/DDBJ whole genome shotgun (WGS) entry which is preliminary data.</text>
</comment>
<reference evidence="13 14" key="1">
    <citation type="journal article" date="2017" name="Nat. Microbiol.">
        <title>Natural product diversity associated with the nematode symbionts Photorhabdus and Xenorhabdus.</title>
        <authorList>
            <person name="Tobias N.J."/>
            <person name="Wolff H."/>
            <person name="Djahanschiri B."/>
            <person name="Grundmann F."/>
            <person name="Kronenwerth M."/>
            <person name="Shi Y.M."/>
            <person name="Simonyi S."/>
            <person name="Grun P."/>
            <person name="Shapiro-Ilan D."/>
            <person name="Pidot S.J."/>
            <person name="Stinear T.P."/>
            <person name="Ebersberger I."/>
            <person name="Bode H.B."/>
        </authorList>
    </citation>
    <scope>NUCLEOTIDE SEQUENCE [LARGE SCALE GENOMIC DNA]</scope>
    <source>
        <strain evidence="13 14">DSM 17904</strain>
    </source>
</reference>
<dbReference type="UniPathway" id="UPA00286"/>
<comment type="pathway">
    <text evidence="2 11">Glycan biosynthesis; alginate biosynthesis.</text>
</comment>
<feature type="transmembrane region" description="Helical" evidence="12">
    <location>
        <begin position="74"/>
        <end position="94"/>
    </location>
</feature>
<keyword evidence="10 11" id="KW-0012">Acyltransferase</keyword>
<gene>
    <name evidence="13" type="ORF">Xsto_01046</name>
</gene>
<dbReference type="GO" id="GO:0042121">
    <property type="term" value="P:alginic acid biosynthetic process"/>
    <property type="evidence" value="ECO:0007669"/>
    <property type="project" value="UniProtKB-UniRule"/>
</dbReference>
<evidence type="ECO:0000313" key="14">
    <source>
        <dbReference type="Proteomes" id="UP000222366"/>
    </source>
</evidence>
<evidence type="ECO:0000256" key="9">
    <source>
        <dbReference type="ARBA" id="ARBA00023136"/>
    </source>
</evidence>
<evidence type="ECO:0000256" key="7">
    <source>
        <dbReference type="ARBA" id="ARBA00022841"/>
    </source>
</evidence>
<feature type="transmembrane region" description="Helical" evidence="12">
    <location>
        <begin position="403"/>
        <end position="427"/>
    </location>
</feature>
<keyword evidence="6 11" id="KW-0812">Transmembrane</keyword>
<dbReference type="PANTHER" id="PTHR13285:SF23">
    <property type="entry name" value="TEICHOIC ACID D-ALANYLTRANSFERASE"/>
    <property type="match status" value="1"/>
</dbReference>
<accession>A0A2D0KSP1</accession>
<dbReference type="GO" id="GO:0005886">
    <property type="term" value="C:plasma membrane"/>
    <property type="evidence" value="ECO:0007669"/>
    <property type="project" value="UniProtKB-SubCell"/>
</dbReference>
<dbReference type="InterPro" id="IPR028362">
    <property type="entry name" value="AlgI"/>
</dbReference>
<feature type="transmembrane region" description="Helical" evidence="12">
    <location>
        <begin position="448"/>
        <end position="471"/>
    </location>
</feature>
<dbReference type="GO" id="GO:0016746">
    <property type="term" value="F:acyltransferase activity"/>
    <property type="evidence" value="ECO:0007669"/>
    <property type="project" value="UniProtKB-KW"/>
</dbReference>
<keyword evidence="7 11" id="KW-0016">Alginate biosynthesis</keyword>
<feature type="transmembrane region" description="Helical" evidence="12">
    <location>
        <begin position="319"/>
        <end position="343"/>
    </location>
</feature>
<keyword evidence="11" id="KW-0997">Cell inner membrane</keyword>
<dbReference type="RefSeq" id="WP_099124291.1">
    <property type="nucleotide sequence ID" value="NZ_CAWNRH010000159.1"/>
</dbReference>
<feature type="transmembrane region" description="Helical" evidence="12">
    <location>
        <begin position="115"/>
        <end position="136"/>
    </location>
</feature>
<evidence type="ECO:0000313" key="13">
    <source>
        <dbReference type="EMBL" id="PHM66443.1"/>
    </source>
</evidence>
<dbReference type="InterPro" id="IPR004299">
    <property type="entry name" value="MBOAT_fam"/>
</dbReference>
<evidence type="ECO:0000256" key="10">
    <source>
        <dbReference type="ARBA" id="ARBA00023315"/>
    </source>
</evidence>
<dbReference type="EMBL" id="NJAJ01000008">
    <property type="protein sequence ID" value="PHM66443.1"/>
    <property type="molecule type" value="Genomic_DNA"/>
</dbReference>
<name>A0A2D0KSP1_9GAMM</name>
<feature type="transmembrane region" description="Helical" evidence="12">
    <location>
        <begin position="189"/>
        <end position="207"/>
    </location>
</feature>
<keyword evidence="8 12" id="KW-1133">Transmembrane helix</keyword>
<proteinExistence type="inferred from homology"/>
<dbReference type="Pfam" id="PF03062">
    <property type="entry name" value="MBOAT"/>
    <property type="match status" value="1"/>
</dbReference>
<keyword evidence="4 11" id="KW-1003">Cell membrane</keyword>
<evidence type="ECO:0000256" key="8">
    <source>
        <dbReference type="ARBA" id="ARBA00022989"/>
    </source>
</evidence>
<keyword evidence="5 11" id="KW-0808">Transferase</keyword>
<keyword evidence="14" id="KW-1185">Reference proteome</keyword>
<dbReference type="Proteomes" id="UP000222366">
    <property type="component" value="Unassembled WGS sequence"/>
</dbReference>
<feature type="transmembrane region" description="Helical" evidence="12">
    <location>
        <begin position="34"/>
        <end position="62"/>
    </location>
</feature>
<feature type="transmembrane region" description="Helical" evidence="12">
    <location>
        <begin position="6"/>
        <end position="22"/>
    </location>
</feature>
<evidence type="ECO:0000256" key="4">
    <source>
        <dbReference type="ARBA" id="ARBA00022475"/>
    </source>
</evidence>
<dbReference type="EC" id="2.3.1.-" evidence="11"/>
<evidence type="ECO:0000256" key="6">
    <source>
        <dbReference type="ARBA" id="ARBA00022692"/>
    </source>
</evidence>
<evidence type="ECO:0000256" key="11">
    <source>
        <dbReference type="PIRNR" id="PIRNR016636"/>
    </source>
</evidence>